<evidence type="ECO:0000256" key="9">
    <source>
        <dbReference type="ARBA" id="ARBA00023136"/>
    </source>
</evidence>
<dbReference type="GO" id="GO:0005886">
    <property type="term" value="C:plasma membrane"/>
    <property type="evidence" value="ECO:0007669"/>
    <property type="project" value="UniProtKB-SubCell"/>
</dbReference>
<dbReference type="AlphaFoldDB" id="A0A2T4IHY6"/>
<keyword evidence="12" id="KW-1185">Reference proteome</keyword>
<dbReference type="GO" id="GO:0009288">
    <property type="term" value="C:bacterial-type flagellum"/>
    <property type="evidence" value="ECO:0007669"/>
    <property type="project" value="InterPro"/>
</dbReference>
<evidence type="ECO:0000256" key="5">
    <source>
        <dbReference type="ARBA" id="ARBA00022475"/>
    </source>
</evidence>
<dbReference type="GO" id="GO:0044781">
    <property type="term" value="P:bacterial-type flagellum organization"/>
    <property type="evidence" value="ECO:0007669"/>
    <property type="project" value="UniProtKB-KW"/>
</dbReference>
<evidence type="ECO:0000313" key="11">
    <source>
        <dbReference type="EMBL" id="PTD97370.1"/>
    </source>
</evidence>
<dbReference type="InterPro" id="IPR018006">
    <property type="entry name" value="Flag_FliJ_proteobac"/>
</dbReference>
<accession>A0A2T4IHY6</accession>
<evidence type="ECO:0000256" key="2">
    <source>
        <dbReference type="ARBA" id="ARBA00010004"/>
    </source>
</evidence>
<protein>
    <recommendedName>
        <fullName evidence="3">Flagellar FliJ protein</fullName>
    </recommendedName>
</protein>
<dbReference type="EMBL" id="PZKC01000003">
    <property type="protein sequence ID" value="PTD97370.1"/>
    <property type="molecule type" value="Genomic_DNA"/>
</dbReference>
<evidence type="ECO:0000256" key="4">
    <source>
        <dbReference type="ARBA" id="ARBA00022448"/>
    </source>
</evidence>
<organism evidence="11 12">
    <name type="scientific">Pseudothauera lacus</name>
    <dbReference type="NCBI Taxonomy" id="2136175"/>
    <lineage>
        <taxon>Bacteria</taxon>
        <taxon>Pseudomonadati</taxon>
        <taxon>Pseudomonadota</taxon>
        <taxon>Betaproteobacteria</taxon>
        <taxon>Rhodocyclales</taxon>
        <taxon>Zoogloeaceae</taxon>
        <taxon>Pseudothauera</taxon>
    </lineage>
</organism>
<dbReference type="GO" id="GO:0003774">
    <property type="term" value="F:cytoskeletal motor activity"/>
    <property type="evidence" value="ECO:0007669"/>
    <property type="project" value="InterPro"/>
</dbReference>
<dbReference type="GO" id="GO:0015031">
    <property type="term" value="P:protein transport"/>
    <property type="evidence" value="ECO:0007669"/>
    <property type="project" value="UniProtKB-KW"/>
</dbReference>
<evidence type="ECO:0000313" key="12">
    <source>
        <dbReference type="Proteomes" id="UP000241193"/>
    </source>
</evidence>
<comment type="subcellular location">
    <subcellularLocation>
        <location evidence="1">Cell membrane</location>
        <topology evidence="1">Peripheral membrane protein</topology>
        <orientation evidence="1">Cytoplasmic side</orientation>
    </subcellularLocation>
</comment>
<dbReference type="RefSeq" id="WP_107492570.1">
    <property type="nucleotide sequence ID" value="NZ_PZKC01000003.1"/>
</dbReference>
<keyword evidence="11" id="KW-0282">Flagellum</keyword>
<keyword evidence="9" id="KW-0472">Membrane</keyword>
<evidence type="ECO:0000256" key="8">
    <source>
        <dbReference type="ARBA" id="ARBA00022927"/>
    </source>
</evidence>
<dbReference type="OrthoDB" id="6465096at2"/>
<keyword evidence="4" id="KW-0813">Transport</keyword>
<dbReference type="PRINTS" id="PR01004">
    <property type="entry name" value="FLGFLIJ"/>
</dbReference>
<dbReference type="NCBIfam" id="TIGR02473">
    <property type="entry name" value="flagell_FliJ"/>
    <property type="match status" value="1"/>
</dbReference>
<name>A0A2T4IHY6_9RHOO</name>
<sequence length="149" mass="17334">MSKGFPLQPLLDLAHTRMDDAARRLGELVASEAEGQRKLEMLQNYRDEYHERFLQAVANGISADAWRNFSAFIDKIDEAIAVQQRAVESSRLRTRQGQQQWMEQRNRVKAIDTLSQRHQAAGLRLEARREQKLADEHAARQFTKRHSEH</sequence>
<dbReference type="GO" id="GO:0006935">
    <property type="term" value="P:chemotaxis"/>
    <property type="evidence" value="ECO:0007669"/>
    <property type="project" value="UniProtKB-KW"/>
</dbReference>
<dbReference type="GO" id="GO:0071973">
    <property type="term" value="P:bacterial-type flagellum-dependent cell motility"/>
    <property type="evidence" value="ECO:0007669"/>
    <property type="project" value="InterPro"/>
</dbReference>
<dbReference type="PANTHER" id="PTHR38786">
    <property type="entry name" value="FLAGELLAR FLIJ PROTEIN"/>
    <property type="match status" value="1"/>
</dbReference>
<evidence type="ECO:0000256" key="6">
    <source>
        <dbReference type="ARBA" id="ARBA00022500"/>
    </source>
</evidence>
<proteinExistence type="inferred from homology"/>
<dbReference type="Gene3D" id="1.10.287.1700">
    <property type="match status" value="1"/>
</dbReference>
<gene>
    <name evidence="11" type="primary">fliJ</name>
    <name evidence="11" type="ORF">C8261_05030</name>
</gene>
<evidence type="ECO:0000256" key="10">
    <source>
        <dbReference type="ARBA" id="ARBA00023225"/>
    </source>
</evidence>
<comment type="caution">
    <text evidence="11">The sequence shown here is derived from an EMBL/GenBank/DDBJ whole genome shotgun (WGS) entry which is preliminary data.</text>
</comment>
<dbReference type="InterPro" id="IPR053716">
    <property type="entry name" value="Flag_assembly_chemotaxis_eff"/>
</dbReference>
<reference evidence="11 12" key="1">
    <citation type="submission" date="2018-03" db="EMBL/GenBank/DDBJ databases">
        <authorList>
            <person name="Keele B.F."/>
        </authorList>
    </citation>
    <scope>NUCLEOTIDE SEQUENCE [LARGE SCALE GENOMIC DNA]</scope>
    <source>
        <strain evidence="11 12">D20</strain>
    </source>
</reference>
<keyword evidence="10" id="KW-1006">Bacterial flagellum protein export</keyword>
<evidence type="ECO:0000256" key="1">
    <source>
        <dbReference type="ARBA" id="ARBA00004413"/>
    </source>
</evidence>
<keyword evidence="6" id="KW-0145">Chemotaxis</keyword>
<dbReference type="Pfam" id="PF02050">
    <property type="entry name" value="FliJ"/>
    <property type="match status" value="1"/>
</dbReference>
<dbReference type="PIRSF" id="PIRSF019404">
    <property type="entry name" value="FliJ"/>
    <property type="match status" value="1"/>
</dbReference>
<keyword evidence="11" id="KW-0969">Cilium</keyword>
<dbReference type="InterPro" id="IPR052570">
    <property type="entry name" value="FliJ"/>
</dbReference>
<dbReference type="InterPro" id="IPR012823">
    <property type="entry name" value="Flagell_FliJ"/>
</dbReference>
<keyword evidence="11" id="KW-0966">Cell projection</keyword>
<keyword evidence="7" id="KW-1005">Bacterial flagellum biogenesis</keyword>
<comment type="similarity">
    <text evidence="2">Belongs to the FliJ family.</text>
</comment>
<reference evidence="11 12" key="2">
    <citation type="submission" date="2018-04" db="EMBL/GenBank/DDBJ databases">
        <title>Thauera lacus sp. nov., isolated from an saline lake in Inner Mongolia, China.</title>
        <authorList>
            <person name="Liang Q.-Y."/>
        </authorList>
    </citation>
    <scope>NUCLEOTIDE SEQUENCE [LARGE SCALE GENOMIC DNA]</scope>
    <source>
        <strain evidence="11 12">D20</strain>
    </source>
</reference>
<keyword evidence="8" id="KW-0653">Protein transport</keyword>
<evidence type="ECO:0000256" key="7">
    <source>
        <dbReference type="ARBA" id="ARBA00022795"/>
    </source>
</evidence>
<keyword evidence="5" id="KW-1003">Cell membrane</keyword>
<evidence type="ECO:0000256" key="3">
    <source>
        <dbReference type="ARBA" id="ARBA00020392"/>
    </source>
</evidence>
<dbReference type="PANTHER" id="PTHR38786:SF1">
    <property type="entry name" value="FLAGELLAR FLIJ PROTEIN"/>
    <property type="match status" value="1"/>
</dbReference>
<dbReference type="Proteomes" id="UP000241193">
    <property type="component" value="Unassembled WGS sequence"/>
</dbReference>